<dbReference type="PANTHER" id="PTHR24096:SF251">
    <property type="entry name" value="4-COUMARATE--COA LIGASE-LIKE 9"/>
    <property type="match status" value="1"/>
</dbReference>
<dbReference type="Pfam" id="PF13193">
    <property type="entry name" value="AMP-binding_C"/>
    <property type="match status" value="1"/>
</dbReference>
<reference evidence="5" key="2">
    <citation type="submission" date="2023-02" db="EMBL/GenBank/DDBJ databases">
        <authorList>
            <person name="Swenson N.G."/>
            <person name="Wegrzyn J.L."/>
            <person name="Mcevoy S.L."/>
        </authorList>
    </citation>
    <scope>NUCLEOTIDE SEQUENCE</scope>
    <source>
        <strain evidence="5">91603</strain>
        <tissue evidence="5">Leaf</tissue>
    </source>
</reference>
<dbReference type="Pfam" id="PF00501">
    <property type="entry name" value="AMP-binding"/>
    <property type="match status" value="1"/>
</dbReference>
<evidence type="ECO:0000259" key="4">
    <source>
        <dbReference type="Pfam" id="PF13193"/>
    </source>
</evidence>
<evidence type="ECO:0000256" key="1">
    <source>
        <dbReference type="ARBA" id="ARBA00006432"/>
    </source>
</evidence>
<feature type="domain" description="AMP-binding enzyme C-terminal" evidence="4">
    <location>
        <begin position="151"/>
        <end position="194"/>
    </location>
</feature>
<accession>A0AAD5NSB3</accession>
<name>A0AAD5NSB3_ACENE</name>
<comment type="caution">
    <text evidence="5">The sequence shown here is derived from an EMBL/GenBank/DDBJ whole genome shotgun (WGS) entry which is preliminary data.</text>
</comment>
<dbReference type="Gene3D" id="3.40.50.12780">
    <property type="entry name" value="N-terminal domain of ligase-like"/>
    <property type="match status" value="1"/>
</dbReference>
<dbReference type="InterPro" id="IPR000873">
    <property type="entry name" value="AMP-dep_synth/lig_dom"/>
</dbReference>
<feature type="domain" description="AMP-dependent synthetase/ligase" evidence="3">
    <location>
        <begin position="64"/>
        <end position="127"/>
    </location>
</feature>
<evidence type="ECO:0000313" key="5">
    <source>
        <dbReference type="EMBL" id="KAI9177296.1"/>
    </source>
</evidence>
<dbReference type="AlphaFoldDB" id="A0AAD5NSB3"/>
<dbReference type="InterPro" id="IPR042099">
    <property type="entry name" value="ANL_N_sf"/>
</dbReference>
<dbReference type="Proteomes" id="UP001064489">
    <property type="component" value="Chromosome 5"/>
</dbReference>
<dbReference type="EMBL" id="JAJSOW010000102">
    <property type="protein sequence ID" value="KAI9177296.1"/>
    <property type="molecule type" value="Genomic_DNA"/>
</dbReference>
<dbReference type="GO" id="GO:0016405">
    <property type="term" value="F:CoA-ligase activity"/>
    <property type="evidence" value="ECO:0007669"/>
    <property type="project" value="TreeGrafter"/>
</dbReference>
<evidence type="ECO:0000259" key="3">
    <source>
        <dbReference type="Pfam" id="PF00501"/>
    </source>
</evidence>
<keyword evidence="2" id="KW-0436">Ligase</keyword>
<sequence>MGETLVLSETSDSEALFKAVQNYKLNYCGVPSAFMVSVVKSELTKYDLSSLKFLVSGGAPLGTEAYGLTEAGPVAAMTSLDKINKLGSVGRLVEVVEAKIVDLLTGELLSPGQRGELWMRGPSTMKGNTFVITMKIFLQVPPAELEHLLITAIADAAVVPYPDEDAGQIPMAFVVRKPGTTITDTQIMDYIAKQA</sequence>
<organism evidence="5 6">
    <name type="scientific">Acer negundo</name>
    <name type="common">Box elder</name>
    <dbReference type="NCBI Taxonomy" id="4023"/>
    <lineage>
        <taxon>Eukaryota</taxon>
        <taxon>Viridiplantae</taxon>
        <taxon>Streptophyta</taxon>
        <taxon>Embryophyta</taxon>
        <taxon>Tracheophyta</taxon>
        <taxon>Spermatophyta</taxon>
        <taxon>Magnoliopsida</taxon>
        <taxon>eudicotyledons</taxon>
        <taxon>Gunneridae</taxon>
        <taxon>Pentapetalae</taxon>
        <taxon>rosids</taxon>
        <taxon>malvids</taxon>
        <taxon>Sapindales</taxon>
        <taxon>Sapindaceae</taxon>
        <taxon>Hippocastanoideae</taxon>
        <taxon>Acereae</taxon>
        <taxon>Acer</taxon>
    </lineage>
</organism>
<proteinExistence type="inferred from homology"/>
<dbReference type="SUPFAM" id="SSF56801">
    <property type="entry name" value="Acetyl-CoA synthetase-like"/>
    <property type="match status" value="1"/>
</dbReference>
<gene>
    <name evidence="5" type="ORF">LWI28_013358</name>
</gene>
<keyword evidence="6" id="KW-1185">Reference proteome</keyword>
<comment type="similarity">
    <text evidence="1">Belongs to the ATP-dependent AMP-binding enzyme family.</text>
</comment>
<evidence type="ECO:0000313" key="6">
    <source>
        <dbReference type="Proteomes" id="UP001064489"/>
    </source>
</evidence>
<dbReference type="InterPro" id="IPR045851">
    <property type="entry name" value="AMP-bd_C_sf"/>
</dbReference>
<dbReference type="InterPro" id="IPR025110">
    <property type="entry name" value="AMP-bd_C"/>
</dbReference>
<dbReference type="Gene3D" id="3.30.300.30">
    <property type="match status" value="1"/>
</dbReference>
<protein>
    <submittedName>
        <fullName evidence="5">Uncharacterized protein</fullName>
    </submittedName>
</protein>
<evidence type="ECO:0000256" key="2">
    <source>
        <dbReference type="ARBA" id="ARBA00022598"/>
    </source>
</evidence>
<dbReference type="PANTHER" id="PTHR24096">
    <property type="entry name" value="LONG-CHAIN-FATTY-ACID--COA LIGASE"/>
    <property type="match status" value="1"/>
</dbReference>
<reference evidence="5" key="1">
    <citation type="journal article" date="2022" name="Plant J.">
        <title>Strategies of tolerance reflected in two North American maple genomes.</title>
        <authorList>
            <person name="McEvoy S.L."/>
            <person name="Sezen U.U."/>
            <person name="Trouern-Trend A."/>
            <person name="McMahon S.M."/>
            <person name="Schaberg P.G."/>
            <person name="Yang J."/>
            <person name="Wegrzyn J.L."/>
            <person name="Swenson N.G."/>
        </authorList>
    </citation>
    <scope>NUCLEOTIDE SEQUENCE</scope>
    <source>
        <strain evidence="5">91603</strain>
    </source>
</reference>